<dbReference type="InterPro" id="IPR001313">
    <property type="entry name" value="Pumilio_RNA-bd_rpt"/>
</dbReference>
<dbReference type="PANTHER" id="PTHR12537">
    <property type="entry name" value="RNA BINDING PROTEIN PUMILIO-RELATED"/>
    <property type="match status" value="1"/>
</dbReference>
<comment type="caution">
    <text evidence="5">The sequence shown here is derived from an EMBL/GenBank/DDBJ whole genome shotgun (WGS) entry which is preliminary data.</text>
</comment>
<feature type="region of interest" description="Disordered" evidence="3">
    <location>
        <begin position="633"/>
        <end position="685"/>
    </location>
</feature>
<dbReference type="SUPFAM" id="SSF48371">
    <property type="entry name" value="ARM repeat"/>
    <property type="match status" value="1"/>
</dbReference>
<name>A0ABR3Q8M0_9TREE</name>
<dbReference type="PANTHER" id="PTHR12537:SF12">
    <property type="entry name" value="MATERNAL PROTEIN PUMILIO"/>
    <property type="match status" value="1"/>
</dbReference>
<protein>
    <submittedName>
        <fullName evidence="5">mRNA binding protein puf3</fullName>
    </submittedName>
</protein>
<dbReference type="EMBL" id="JBBXJM010000002">
    <property type="protein sequence ID" value="KAL1411036.1"/>
    <property type="molecule type" value="Genomic_DNA"/>
</dbReference>
<feature type="domain" description="PUM-HD" evidence="4">
    <location>
        <begin position="285"/>
        <end position="625"/>
    </location>
</feature>
<evidence type="ECO:0000256" key="2">
    <source>
        <dbReference type="PROSITE-ProRule" id="PRU00317"/>
    </source>
</evidence>
<proteinExistence type="predicted"/>
<dbReference type="InterPro" id="IPR011989">
    <property type="entry name" value="ARM-like"/>
</dbReference>
<feature type="compositionally biased region" description="Low complexity" evidence="3">
    <location>
        <begin position="633"/>
        <end position="648"/>
    </location>
</feature>
<keyword evidence="6" id="KW-1185">Reference proteome</keyword>
<evidence type="ECO:0000313" key="5">
    <source>
        <dbReference type="EMBL" id="KAL1411036.1"/>
    </source>
</evidence>
<dbReference type="InterPro" id="IPR016024">
    <property type="entry name" value="ARM-type_fold"/>
</dbReference>
<dbReference type="Proteomes" id="UP001565368">
    <property type="component" value="Unassembled WGS sequence"/>
</dbReference>
<dbReference type="Gene3D" id="1.25.10.10">
    <property type="entry name" value="Leucine-rich Repeat Variant"/>
    <property type="match status" value="1"/>
</dbReference>
<dbReference type="InterPro" id="IPR033712">
    <property type="entry name" value="Pumilio_RNA-bd"/>
</dbReference>
<evidence type="ECO:0000259" key="4">
    <source>
        <dbReference type="PROSITE" id="PS50303"/>
    </source>
</evidence>
<evidence type="ECO:0000256" key="3">
    <source>
        <dbReference type="SAM" id="MobiDB-lite"/>
    </source>
</evidence>
<dbReference type="Pfam" id="PF00806">
    <property type="entry name" value="PUF"/>
    <property type="match status" value="7"/>
</dbReference>
<feature type="repeat" description="Pumilio" evidence="2">
    <location>
        <begin position="482"/>
        <end position="519"/>
    </location>
</feature>
<dbReference type="InterPro" id="IPR033133">
    <property type="entry name" value="PUM-HD"/>
</dbReference>
<dbReference type="PROSITE" id="PS50303">
    <property type="entry name" value="PUM_HD"/>
    <property type="match status" value="1"/>
</dbReference>
<feature type="region of interest" description="Disordered" evidence="3">
    <location>
        <begin position="1"/>
        <end position="57"/>
    </location>
</feature>
<sequence>MPATASSWSPPDMENGSDLSSHLSALSVDESHAAGHRQPGGIPPTPPYANVHTPQRPAFPGYDGGQFLYYASASVDPATYGAAASAHQAYSYTDLTATPIQSLGSPGGVSYDPYPTPPDNYSAHNLDTRASPNQGQPGMSAFQQQIVAAAASARNQSIYRPPHIQPQIHQQVVAQNQVQHGYFTYDRTPYWGHQTPGRENNRHRNLGSPISTGSPRRNSQHQQTQYALGDFAAHTTFTMQNPLSSGYAAAANVQYTLGGTYPYSPSHYPFTPRQSRRHSEDTGTARSQRLEEFRQRKGNRAELAEIYGNICEFAGDQHGSRFIQNKLETATADERAKVFEEIMPNAYQLMTDVFGNYVIQKLFEHGDQNQKAALAKKMEGHVLQLSMQMYGCRVMQKALEHVLVEQREKLIAELNGHIIECVKSANANHVIQRLISLDPPSYLTDAFVGHVHELSTHSFGCRVLQKAFEVLPPEKIRPLLNEMHSCSPKLMVDQFGNYVVQSVITNTPGREFDRDKVVKEIKTRVFELSRHKFASNVVEKALKFSRAEDRRLLIAEMIGDKADGAENHIATLLRDSYGNFPVQTALAEADPDQRDKLLAIIVPLMPNLRHTPCGRRLEAKISDYEQKGVIPSLSNSITTSSSNSPDLSTVNSDSEGSGKREVAPPSFSTKGFKATAGRRVVSTTDSHDEAQVLNALLA</sequence>
<dbReference type="RefSeq" id="XP_069210980.1">
    <property type="nucleotide sequence ID" value="XM_069350594.1"/>
</dbReference>
<feature type="region of interest" description="Disordered" evidence="3">
    <location>
        <begin position="270"/>
        <end position="294"/>
    </location>
</feature>
<dbReference type="PROSITE" id="PS50302">
    <property type="entry name" value="PUM"/>
    <property type="match status" value="7"/>
</dbReference>
<reference evidence="5 6" key="1">
    <citation type="submission" date="2023-08" db="EMBL/GenBank/DDBJ databases">
        <title>Annotated Genome Sequence of Vanrija albida AlHP1.</title>
        <authorList>
            <person name="Herzog R."/>
        </authorList>
    </citation>
    <scope>NUCLEOTIDE SEQUENCE [LARGE SCALE GENOMIC DNA]</scope>
    <source>
        <strain evidence="5 6">AlHP1</strain>
    </source>
</reference>
<feature type="repeat" description="Pumilio" evidence="2">
    <location>
        <begin position="446"/>
        <end position="481"/>
    </location>
</feature>
<evidence type="ECO:0000313" key="6">
    <source>
        <dbReference type="Proteomes" id="UP001565368"/>
    </source>
</evidence>
<dbReference type="GeneID" id="95983026"/>
<gene>
    <name evidence="5" type="primary">PUF3</name>
    <name evidence="5" type="ORF">Q8F55_001983</name>
</gene>
<keyword evidence="1" id="KW-0677">Repeat</keyword>
<feature type="repeat" description="Pumilio" evidence="2">
    <location>
        <begin position="564"/>
        <end position="599"/>
    </location>
</feature>
<dbReference type="CDD" id="cd07920">
    <property type="entry name" value="Pumilio"/>
    <property type="match status" value="1"/>
</dbReference>
<feature type="compositionally biased region" description="Basic and acidic residues" evidence="3">
    <location>
        <begin position="277"/>
        <end position="294"/>
    </location>
</feature>
<feature type="region of interest" description="Disordered" evidence="3">
    <location>
        <begin position="192"/>
        <end position="224"/>
    </location>
</feature>
<feature type="compositionally biased region" description="Polar residues" evidence="3">
    <location>
        <begin position="208"/>
        <end position="224"/>
    </location>
</feature>
<feature type="repeat" description="Pumilio" evidence="2">
    <location>
        <begin position="377"/>
        <end position="412"/>
    </location>
</feature>
<feature type="repeat" description="Pumilio" evidence="2">
    <location>
        <begin position="520"/>
        <end position="555"/>
    </location>
</feature>
<feature type="repeat" description="Pumilio" evidence="2">
    <location>
        <begin position="305"/>
        <end position="340"/>
    </location>
</feature>
<feature type="repeat" description="Pumilio" evidence="2">
    <location>
        <begin position="341"/>
        <end position="376"/>
    </location>
</feature>
<dbReference type="SMART" id="SM00025">
    <property type="entry name" value="Pumilio"/>
    <property type="match status" value="8"/>
</dbReference>
<evidence type="ECO:0000256" key="1">
    <source>
        <dbReference type="ARBA" id="ARBA00022737"/>
    </source>
</evidence>
<accession>A0ABR3Q8M0</accession>
<organism evidence="5 6">
    <name type="scientific">Vanrija albida</name>
    <dbReference type="NCBI Taxonomy" id="181172"/>
    <lineage>
        <taxon>Eukaryota</taxon>
        <taxon>Fungi</taxon>
        <taxon>Dikarya</taxon>
        <taxon>Basidiomycota</taxon>
        <taxon>Agaricomycotina</taxon>
        <taxon>Tremellomycetes</taxon>
        <taxon>Trichosporonales</taxon>
        <taxon>Trichosporonaceae</taxon>
        <taxon>Vanrija</taxon>
    </lineage>
</organism>